<dbReference type="PANTHER" id="PTHR43550:SF3">
    <property type="entry name" value="3-KETODIHYDROSPHINGOSINE REDUCTASE"/>
    <property type="match status" value="1"/>
</dbReference>
<accession>A0ABY6I136</accession>
<reference evidence="3" key="1">
    <citation type="submission" date="2022-10" db="EMBL/GenBank/DDBJ databases">
        <title>Cytochrome P450 Catalyzes Benzene Ring Formation in the Biosynthesis of Trialkyl-Substituted Aromatic Polyketides.</title>
        <authorList>
            <person name="Zhao E."/>
            <person name="Ge H."/>
        </authorList>
    </citation>
    <scope>NUCLEOTIDE SEQUENCE</scope>
    <source>
        <strain evidence="3">NA0869</strain>
    </source>
</reference>
<keyword evidence="4" id="KW-1185">Reference proteome</keyword>
<feature type="domain" description="Ketoreductase" evidence="2">
    <location>
        <begin position="7"/>
        <end position="191"/>
    </location>
</feature>
<organism evidence="3 4">
    <name type="scientific">Streptomyces peucetius</name>
    <dbReference type="NCBI Taxonomy" id="1950"/>
    <lineage>
        <taxon>Bacteria</taxon>
        <taxon>Bacillati</taxon>
        <taxon>Actinomycetota</taxon>
        <taxon>Actinomycetes</taxon>
        <taxon>Kitasatosporales</taxon>
        <taxon>Streptomycetaceae</taxon>
        <taxon>Streptomyces</taxon>
    </lineage>
</organism>
<name>A0ABY6I136_STRPE</name>
<evidence type="ECO:0000259" key="2">
    <source>
        <dbReference type="SMART" id="SM00822"/>
    </source>
</evidence>
<dbReference type="InterPro" id="IPR036291">
    <property type="entry name" value="NAD(P)-bd_dom_sf"/>
</dbReference>
<dbReference type="PRINTS" id="PR00081">
    <property type="entry name" value="GDHRDH"/>
</dbReference>
<dbReference type="Pfam" id="PF00106">
    <property type="entry name" value="adh_short"/>
    <property type="match status" value="1"/>
</dbReference>
<dbReference type="PANTHER" id="PTHR43550">
    <property type="entry name" value="3-KETODIHYDROSPHINGOSINE REDUCTASE"/>
    <property type="match status" value="1"/>
</dbReference>
<feature type="region of interest" description="Disordered" evidence="1">
    <location>
        <begin position="193"/>
        <end position="213"/>
    </location>
</feature>
<gene>
    <name evidence="3" type="ORF">OGH68_03920</name>
</gene>
<dbReference type="RefSeq" id="WP_264241899.1">
    <property type="nucleotide sequence ID" value="NZ_CP107567.1"/>
</dbReference>
<dbReference type="InterPro" id="IPR057326">
    <property type="entry name" value="KR_dom"/>
</dbReference>
<dbReference type="Gene3D" id="3.40.50.720">
    <property type="entry name" value="NAD(P)-binding Rossmann-like Domain"/>
    <property type="match status" value="1"/>
</dbReference>
<dbReference type="SMART" id="SM00822">
    <property type="entry name" value="PKS_KR"/>
    <property type="match status" value="1"/>
</dbReference>
<dbReference type="EMBL" id="CP107567">
    <property type="protein sequence ID" value="UYQ60693.1"/>
    <property type="molecule type" value="Genomic_DNA"/>
</dbReference>
<sequence>MTQLRGAHAVVTGGSSGIGLATAAELAARGASVSLIARGTDRLDAAARQLREAGASVRTATADVSDQASVEGALRRLTEEAGAPDVLVTSAGQARPGHFLELDDEVFRRMMEVDYFGTLYPVRAVAPAMMERGHGSIMVVSSAAGLLGIYGYTAYSPAKSRCAVSSRRCATNCGRAGSTPDVSIRPMWIRRNWPRRTGGSPRRRRRSVAPSSR</sequence>
<evidence type="ECO:0000256" key="1">
    <source>
        <dbReference type="SAM" id="MobiDB-lite"/>
    </source>
</evidence>
<dbReference type="Proteomes" id="UP001163878">
    <property type="component" value="Chromosome"/>
</dbReference>
<proteinExistence type="predicted"/>
<dbReference type="InterPro" id="IPR002347">
    <property type="entry name" value="SDR_fam"/>
</dbReference>
<protein>
    <submittedName>
        <fullName evidence="3">SDR family NAD(P)-dependent oxidoreductase</fullName>
    </submittedName>
</protein>
<dbReference type="SUPFAM" id="SSF51735">
    <property type="entry name" value="NAD(P)-binding Rossmann-fold domains"/>
    <property type="match status" value="1"/>
</dbReference>
<evidence type="ECO:0000313" key="4">
    <source>
        <dbReference type="Proteomes" id="UP001163878"/>
    </source>
</evidence>
<evidence type="ECO:0000313" key="3">
    <source>
        <dbReference type="EMBL" id="UYQ60693.1"/>
    </source>
</evidence>